<evidence type="ECO:0000256" key="1">
    <source>
        <dbReference type="SAM" id="MobiDB-lite"/>
    </source>
</evidence>
<feature type="region of interest" description="Disordered" evidence="1">
    <location>
        <begin position="206"/>
        <end position="227"/>
    </location>
</feature>
<evidence type="ECO:0000313" key="2">
    <source>
        <dbReference type="EMBL" id="CAB5023372.1"/>
    </source>
</evidence>
<reference evidence="2" key="1">
    <citation type="submission" date="2020-05" db="EMBL/GenBank/DDBJ databases">
        <authorList>
            <person name="Chiriac C."/>
            <person name="Salcher M."/>
            <person name="Ghai R."/>
            <person name="Kavagutti S V."/>
        </authorList>
    </citation>
    <scope>NUCLEOTIDE SEQUENCE</scope>
</reference>
<protein>
    <submittedName>
        <fullName evidence="2">Unannotated protein</fullName>
    </submittedName>
</protein>
<gene>
    <name evidence="2" type="ORF">UFOPK4061_01527</name>
</gene>
<feature type="compositionally biased region" description="Basic and acidic residues" evidence="1">
    <location>
        <begin position="217"/>
        <end position="227"/>
    </location>
</feature>
<name>A0A6J7R4C4_9ZZZZ</name>
<organism evidence="2">
    <name type="scientific">freshwater metagenome</name>
    <dbReference type="NCBI Taxonomy" id="449393"/>
    <lineage>
        <taxon>unclassified sequences</taxon>
        <taxon>metagenomes</taxon>
        <taxon>ecological metagenomes</taxon>
    </lineage>
</organism>
<dbReference type="EMBL" id="CAFBPD010000292">
    <property type="protein sequence ID" value="CAB5023372.1"/>
    <property type="molecule type" value="Genomic_DNA"/>
</dbReference>
<sequence length="227" mass="25542">MPDVIAQPLAERSLGPPHHLLAIGRVDGLEEMLVRRQVRRRLALEHRVNAARPPKIAGRHLEFPGTHPGEPRLLLLLRQFDAGQAKRIEMPDKADDRGHPSQQDARFIADWAPGDRHPVSGSMVKGDSSLKLDRFARLETGREFLPRPTDIIRVEAGQHVKWFVAMQVAVHEPGPGVIGEQDPTGGVLAQDGWADHSRDRNCERIEHHHHPLAPQVTERKALMPRRE</sequence>
<proteinExistence type="predicted"/>
<dbReference type="AlphaFoldDB" id="A0A6J7R4C4"/>
<accession>A0A6J7R4C4</accession>